<keyword evidence="3" id="KW-1185">Reference proteome</keyword>
<protein>
    <submittedName>
        <fullName evidence="2">Uncharacterized protein</fullName>
    </submittedName>
</protein>
<dbReference type="Proteomes" id="UP000637695">
    <property type="component" value="Unassembled WGS sequence"/>
</dbReference>
<accession>A0A917K2B1</accession>
<name>A0A917K2B1_9BACL</name>
<dbReference type="AlphaFoldDB" id="A0A917K2B1"/>
<organism evidence="2 3">
    <name type="scientific">Alicyclobacillus cellulosilyticus</name>
    <dbReference type="NCBI Taxonomy" id="1003997"/>
    <lineage>
        <taxon>Bacteria</taxon>
        <taxon>Bacillati</taxon>
        <taxon>Bacillota</taxon>
        <taxon>Bacilli</taxon>
        <taxon>Bacillales</taxon>
        <taxon>Alicyclobacillaceae</taxon>
        <taxon>Alicyclobacillus</taxon>
    </lineage>
</organism>
<reference evidence="2" key="1">
    <citation type="journal article" date="2014" name="Int. J. Syst. Evol. Microbiol.">
        <title>Complete genome sequence of Corynebacterium casei LMG S-19264T (=DSM 44701T), isolated from a smear-ripened cheese.</title>
        <authorList>
            <consortium name="US DOE Joint Genome Institute (JGI-PGF)"/>
            <person name="Walter F."/>
            <person name="Albersmeier A."/>
            <person name="Kalinowski J."/>
            <person name="Ruckert C."/>
        </authorList>
    </citation>
    <scope>NUCLEOTIDE SEQUENCE</scope>
    <source>
        <strain evidence="2">JCM 18487</strain>
    </source>
</reference>
<dbReference type="EMBL" id="BMOY01000001">
    <property type="protein sequence ID" value="GGI94921.1"/>
    <property type="molecule type" value="Genomic_DNA"/>
</dbReference>
<sequence length="306" mass="32933">MDAQIRGVSQTSPVERARPPEPAGRGGPAQAAPTPARTERTEAVSSARGAEGEAVPRAWSASAQMPLALLADPRWERTEWAWRPWLVVAAAGAPGGEEAAAPALWRLLEELAQDGVPSLRHGPAVSDGGNVPEGTPRWVWEGRVPGAIVPLQTVNKEQFVRQPAPLRRAILADRLRAAVRAEGQPQTGDGLFFPAAWRVSGEQPGADTSSADHARAVPWSAERWTRLAGNRLVHRVQLTVWYGGSPVRIDMLAAQPALFLHIATDDRRLQQNLRAQADALRAGLEASGWTLIRWSVGPLAEEADAP</sequence>
<gene>
    <name evidence="2" type="ORF">GCM10010885_00550</name>
</gene>
<reference evidence="2" key="2">
    <citation type="submission" date="2020-09" db="EMBL/GenBank/DDBJ databases">
        <authorList>
            <person name="Sun Q."/>
            <person name="Ohkuma M."/>
        </authorList>
    </citation>
    <scope>NUCLEOTIDE SEQUENCE</scope>
    <source>
        <strain evidence="2">JCM 18487</strain>
    </source>
</reference>
<evidence type="ECO:0000313" key="2">
    <source>
        <dbReference type="EMBL" id="GGI94921.1"/>
    </source>
</evidence>
<proteinExistence type="predicted"/>
<dbReference type="RefSeq" id="WP_188880460.1">
    <property type="nucleotide sequence ID" value="NZ_BMOY01000001.1"/>
</dbReference>
<evidence type="ECO:0000313" key="3">
    <source>
        <dbReference type="Proteomes" id="UP000637695"/>
    </source>
</evidence>
<comment type="caution">
    <text evidence="2">The sequence shown here is derived from an EMBL/GenBank/DDBJ whole genome shotgun (WGS) entry which is preliminary data.</text>
</comment>
<feature type="region of interest" description="Disordered" evidence="1">
    <location>
        <begin position="1"/>
        <end position="57"/>
    </location>
</feature>
<evidence type="ECO:0000256" key="1">
    <source>
        <dbReference type="SAM" id="MobiDB-lite"/>
    </source>
</evidence>